<proteinExistence type="predicted"/>
<accession>A0A1C2G4X3</accession>
<dbReference type="RefSeq" id="WP_065968659.1">
    <property type="nucleotide sequence ID" value="NZ_CP080624.1"/>
</dbReference>
<dbReference type="PANTHER" id="PTHR12126">
    <property type="entry name" value="NADH-UBIQUINONE OXIDOREDUCTASE 39 KDA SUBUNIT-RELATED"/>
    <property type="match status" value="1"/>
</dbReference>
<dbReference type="EMBL" id="PSYR01000002">
    <property type="protein sequence ID" value="RCN56880.1"/>
    <property type="molecule type" value="Genomic_DNA"/>
</dbReference>
<reference evidence="1 2" key="1">
    <citation type="submission" date="2018-02" db="EMBL/GenBank/DDBJ databases">
        <title>Insights into the biology of acidophilic members of the Acidiferrobacteraceae family derived from comparative genomic analyses.</title>
        <authorList>
            <person name="Issotta F."/>
            <person name="Thyssen C."/>
            <person name="Mena C."/>
            <person name="Moya A."/>
            <person name="Bellenberg S."/>
            <person name="Sproer C."/>
            <person name="Covarrubias P.C."/>
            <person name="Sand W."/>
            <person name="Quatrini R."/>
            <person name="Vera M."/>
        </authorList>
    </citation>
    <scope>NUCLEOTIDE SEQUENCE [LARGE SCALE GENOMIC DNA]</scope>
    <source>
        <strain evidence="2">m-1</strain>
    </source>
</reference>
<dbReference type="OrthoDB" id="9776313at2"/>
<dbReference type="SUPFAM" id="SSF51735">
    <property type="entry name" value="NAD(P)-binding Rossmann-fold domains"/>
    <property type="match status" value="1"/>
</dbReference>
<comment type="caution">
    <text evidence="1">The sequence shown here is derived from an EMBL/GenBank/DDBJ whole genome shotgun (WGS) entry which is preliminary data.</text>
</comment>
<evidence type="ECO:0000313" key="2">
    <source>
        <dbReference type="Proteomes" id="UP000253250"/>
    </source>
</evidence>
<dbReference type="AlphaFoldDB" id="A0A1C2G4X3"/>
<dbReference type="Gene3D" id="3.40.50.720">
    <property type="entry name" value="NAD(P)-binding Rossmann-like Domain"/>
    <property type="match status" value="1"/>
</dbReference>
<evidence type="ECO:0000313" key="1">
    <source>
        <dbReference type="EMBL" id="RCN56880.1"/>
    </source>
</evidence>
<dbReference type="Pfam" id="PF01370">
    <property type="entry name" value="Epimerase"/>
    <property type="match status" value="1"/>
</dbReference>
<dbReference type="PANTHER" id="PTHR12126:SF11">
    <property type="entry name" value="NADH DEHYDROGENASE [UBIQUINONE] 1 ALPHA SUBCOMPLEX SUBUNIT 9, MITOCHONDRIAL"/>
    <property type="match status" value="1"/>
</dbReference>
<name>A0A1C2G4X3_9GAMM</name>
<organism evidence="1 2">
    <name type="scientific">Acidiferrobacter thiooxydans</name>
    <dbReference type="NCBI Taxonomy" id="163359"/>
    <lineage>
        <taxon>Bacteria</taxon>
        <taxon>Pseudomonadati</taxon>
        <taxon>Pseudomonadota</taxon>
        <taxon>Gammaproteobacteria</taxon>
        <taxon>Acidiferrobacterales</taxon>
        <taxon>Acidiferrobacteraceae</taxon>
        <taxon>Acidiferrobacter</taxon>
    </lineage>
</organism>
<protein>
    <submittedName>
        <fullName evidence="1">Complex I NDUFA9 subunit family protein</fullName>
    </submittedName>
</protein>
<dbReference type="STRING" id="163359.A9R16_06180"/>
<dbReference type="InterPro" id="IPR051207">
    <property type="entry name" value="ComplexI_NDUFA9_subunit"/>
</dbReference>
<gene>
    <name evidence="1" type="ORF">C4900_14170</name>
</gene>
<keyword evidence="2" id="KW-1185">Reference proteome</keyword>
<dbReference type="Proteomes" id="UP000253250">
    <property type="component" value="Unassembled WGS sequence"/>
</dbReference>
<dbReference type="InterPro" id="IPR036291">
    <property type="entry name" value="NAD(P)-bd_dom_sf"/>
</dbReference>
<sequence>MGVRPDALVAILGGCGFVGRALVRDLHHRGYRLRLVTRRPDRHRDLAVLPRLELWEGDVHDERLLRQVVAGAAALVNLVGILDERSPGDFVRVHEELPARVARAGCGLRLVQVSAAGADVASDSRYLRSKARGEQRLRALAPAAIVVRPSVIYGAGDHFVGRFQRLLRWAPLGLPVPLADSPMAPVHVDDVASGIAAALARTAAAGRDYGFCGPEAMTLLEAVAAIAERCDRARPRGLSAGTSLLLARVLGHWPGAPFSVDQWRTLRAGSVCRAEAPGLPDLGVTPRPFRAALKDLIPGPC</sequence>
<dbReference type="InterPro" id="IPR001509">
    <property type="entry name" value="Epimerase_deHydtase"/>
</dbReference>
<dbReference type="GO" id="GO:0044877">
    <property type="term" value="F:protein-containing complex binding"/>
    <property type="evidence" value="ECO:0007669"/>
    <property type="project" value="TreeGrafter"/>
</dbReference>